<evidence type="ECO:0000313" key="2">
    <source>
        <dbReference type="Proteomes" id="UP001190700"/>
    </source>
</evidence>
<sequence length="68" mass="7694">MLFHHLADIFHRIKLVPCRVMEKRYGLTKLLNTIPLLYHLGDWTEAAPVLSNCKSATFRLVSAALSAT</sequence>
<comment type="caution">
    <text evidence="1">The sequence shown here is derived from an EMBL/GenBank/DDBJ whole genome shotgun (WGS) entry which is preliminary data.</text>
</comment>
<reference evidence="1 2" key="1">
    <citation type="journal article" date="2015" name="Genome Biol. Evol.">
        <title>Comparative Genomics of a Bacterivorous Green Alga Reveals Evolutionary Causalities and Consequences of Phago-Mixotrophic Mode of Nutrition.</title>
        <authorList>
            <person name="Burns J.A."/>
            <person name="Paasch A."/>
            <person name="Narechania A."/>
            <person name="Kim E."/>
        </authorList>
    </citation>
    <scope>NUCLEOTIDE SEQUENCE [LARGE SCALE GENOMIC DNA]</scope>
    <source>
        <strain evidence="1 2">PLY_AMNH</strain>
    </source>
</reference>
<accession>A0AAE0GG93</accession>
<evidence type="ECO:0000313" key="1">
    <source>
        <dbReference type="EMBL" id="KAK3277507.1"/>
    </source>
</evidence>
<dbReference type="AlphaFoldDB" id="A0AAE0GG93"/>
<organism evidence="1 2">
    <name type="scientific">Cymbomonas tetramitiformis</name>
    <dbReference type="NCBI Taxonomy" id="36881"/>
    <lineage>
        <taxon>Eukaryota</taxon>
        <taxon>Viridiplantae</taxon>
        <taxon>Chlorophyta</taxon>
        <taxon>Pyramimonadophyceae</taxon>
        <taxon>Pyramimonadales</taxon>
        <taxon>Pyramimonadaceae</taxon>
        <taxon>Cymbomonas</taxon>
    </lineage>
</organism>
<dbReference type="EMBL" id="LGRX02006072">
    <property type="protein sequence ID" value="KAK3277507.1"/>
    <property type="molecule type" value="Genomic_DNA"/>
</dbReference>
<dbReference type="Proteomes" id="UP001190700">
    <property type="component" value="Unassembled WGS sequence"/>
</dbReference>
<protein>
    <submittedName>
        <fullName evidence="1">Uncharacterized protein</fullName>
    </submittedName>
</protein>
<gene>
    <name evidence="1" type="ORF">CYMTET_14493</name>
</gene>
<name>A0AAE0GG93_9CHLO</name>
<keyword evidence="2" id="KW-1185">Reference proteome</keyword>
<proteinExistence type="predicted"/>